<keyword evidence="5" id="KW-1185">Reference proteome</keyword>
<evidence type="ECO:0000313" key="5">
    <source>
        <dbReference type="Proteomes" id="UP000019275"/>
    </source>
</evidence>
<dbReference type="SUPFAM" id="SSF50621">
    <property type="entry name" value="Alanine racemase C-terminal domain-like"/>
    <property type="match status" value="1"/>
</dbReference>
<evidence type="ECO:0000256" key="1">
    <source>
        <dbReference type="ARBA" id="ARBA00001933"/>
    </source>
</evidence>
<dbReference type="PANTHER" id="PTHR43295">
    <property type="entry name" value="ARGININE DECARBOXYLASE"/>
    <property type="match status" value="1"/>
</dbReference>
<dbReference type="Pfam" id="PF02784">
    <property type="entry name" value="Orn_Arg_deC_N"/>
    <property type="match status" value="1"/>
</dbReference>
<dbReference type="InterPro" id="IPR029066">
    <property type="entry name" value="PLP-binding_barrel"/>
</dbReference>
<dbReference type="SUPFAM" id="SSF51419">
    <property type="entry name" value="PLP-binding barrel"/>
    <property type="match status" value="1"/>
</dbReference>
<evidence type="ECO:0000259" key="3">
    <source>
        <dbReference type="Pfam" id="PF02784"/>
    </source>
</evidence>
<dbReference type="RefSeq" id="WP_034642920.1">
    <property type="nucleotide sequence ID" value="NZ_ARZX01000001.1"/>
</dbReference>
<dbReference type="Proteomes" id="UP000019275">
    <property type="component" value="Unassembled WGS sequence"/>
</dbReference>
<reference evidence="4 5" key="1">
    <citation type="journal article" date="2014" name="Genome Announc.">
        <title>Draft Genome Sequence of the Carrageenan-Degrading Bacterium Cellulophaga sp. Strain KL-A, Isolated from Decaying Marine Algae.</title>
        <authorList>
            <person name="Shan D."/>
            <person name="Ying J."/>
            <person name="Li X."/>
            <person name="Gao Z."/>
            <person name="Wei G."/>
            <person name="Shao Z."/>
        </authorList>
    </citation>
    <scope>NUCLEOTIDE SEQUENCE [LARGE SCALE GENOMIC DNA]</scope>
    <source>
        <strain evidence="4 5">KL-A</strain>
    </source>
</reference>
<evidence type="ECO:0000313" key="4">
    <source>
        <dbReference type="EMBL" id="EWH15068.1"/>
    </source>
</evidence>
<dbReference type="InterPro" id="IPR002985">
    <property type="entry name" value="Arg_decrbxlase"/>
</dbReference>
<comment type="caution">
    <text evidence="4">The sequence shown here is derived from an EMBL/GenBank/DDBJ whole genome shotgun (WGS) entry which is preliminary data.</text>
</comment>
<dbReference type="CDD" id="cd06830">
    <property type="entry name" value="PLPDE_III_ADC"/>
    <property type="match status" value="1"/>
</dbReference>
<dbReference type="InterPro" id="IPR022644">
    <property type="entry name" value="De-COase2_N"/>
</dbReference>
<feature type="domain" description="Orn/DAP/Arg decarboxylase 2 N-terminal" evidence="3">
    <location>
        <begin position="74"/>
        <end position="311"/>
    </location>
</feature>
<dbReference type="Gene3D" id="3.20.20.10">
    <property type="entry name" value="Alanine racemase"/>
    <property type="match status" value="1"/>
</dbReference>
<sequence>MNTKYIDLIDQTYHFPQEEFKLDGENLMFHDIPLKQLVEQYGSPLKFTYLPKISDNISRAKNWFAIAMEKYQYKGKYHYCYCTKSSHFKPVLHEALNNNIHIETSSAFDINIVEHLKKEGKIKDDTYVICNGFKRDQYITNIARLINEGHRNCIPIIDNYEEIDLLSNEINEDFKVGIRIASEEEPKFEFYTSRLGIGYKNIVPFYENQIRDNDKVQLKMLHFFINTGIKDNAYYWNELLKCLKVYVKLKKICPSLNSLNIGGGFPIKNSLVFDYDYQYMIDEIINQIKLTCDEAGVDVPNIFTEFGSFTVGEAGGAIYEILYQKQQNDREKWNMIDSSFITTLPDTWAINKRFIMLPINRWNDEYERVLLGGLTCDSDDYYNSEQHTNAIYLPKYKKNKPLYIGFFNTGAYQESIGGYGGLQHCLIPQPKHILINKDAEGKITTKLFNEQQKAEDLLKILGYEHNK</sequence>
<proteinExistence type="predicted"/>
<gene>
    <name evidence="4" type="ORF">KLA_00875</name>
</gene>
<name>A0ABN0RT87_9FLAO</name>
<comment type="cofactor">
    <cofactor evidence="1">
        <name>pyridoxal 5'-phosphate</name>
        <dbReference type="ChEBI" id="CHEBI:597326"/>
    </cofactor>
</comment>
<accession>A0ABN0RT87</accession>
<dbReference type="InterPro" id="IPR009006">
    <property type="entry name" value="Ala_racemase/Decarboxylase_C"/>
</dbReference>
<organism evidence="4 5">
    <name type="scientific">Cellulophaga geojensis KL-A</name>
    <dbReference type="NCBI Taxonomy" id="1328323"/>
    <lineage>
        <taxon>Bacteria</taxon>
        <taxon>Pseudomonadati</taxon>
        <taxon>Bacteroidota</taxon>
        <taxon>Flavobacteriia</taxon>
        <taxon>Flavobacteriales</taxon>
        <taxon>Flavobacteriaceae</taxon>
        <taxon>Cellulophaga</taxon>
    </lineage>
</organism>
<keyword evidence="2" id="KW-0663">Pyridoxal phosphate</keyword>
<dbReference type="Gene3D" id="2.40.37.10">
    <property type="entry name" value="Lyase, Ornithine Decarboxylase, Chain A, domain 1"/>
    <property type="match status" value="1"/>
</dbReference>
<evidence type="ECO:0000256" key="2">
    <source>
        <dbReference type="ARBA" id="ARBA00022898"/>
    </source>
</evidence>
<dbReference type="PANTHER" id="PTHR43295:SF9">
    <property type="entry name" value="BIOSYNTHETIC ARGININE DECARBOXYLASE"/>
    <property type="match status" value="1"/>
</dbReference>
<dbReference type="EMBL" id="ARZX01000001">
    <property type="protein sequence ID" value="EWH15068.1"/>
    <property type="molecule type" value="Genomic_DNA"/>
</dbReference>
<protein>
    <submittedName>
        <fullName evidence="4">Orn/DAP/Arg decarboxylase 2</fullName>
    </submittedName>
</protein>